<feature type="transmembrane region" description="Helical" evidence="1">
    <location>
        <begin position="106"/>
        <end position="123"/>
    </location>
</feature>
<evidence type="ECO:0000256" key="1">
    <source>
        <dbReference type="SAM" id="Phobius"/>
    </source>
</evidence>
<keyword evidence="1" id="KW-0472">Membrane</keyword>
<sequence length="133" mass="13853">MGERGGIHWPDVAVGLGAVLIGAALVGGLVYAAGTTSVTRADYEAYVERCGDLAGESRLVDAGLGTETVTLNESDVRGCENATLAEYRTARLRSMRSTPLNAVQRGWIGGTGLLFAGVGSLLLRRQLTADRSG</sequence>
<dbReference type="RefSeq" id="WP_256407918.1">
    <property type="nucleotide sequence ID" value="NZ_JANHDN010000002.1"/>
</dbReference>
<reference evidence="2 3" key="1">
    <citation type="journal article" date="2019" name="Int. J. Syst. Evol. Microbiol.">
        <title>The Global Catalogue of Microorganisms (GCM) 10K type strain sequencing project: providing services to taxonomists for standard genome sequencing and annotation.</title>
        <authorList>
            <consortium name="The Broad Institute Genomics Platform"/>
            <consortium name="The Broad Institute Genome Sequencing Center for Infectious Disease"/>
            <person name="Wu L."/>
            <person name="Ma J."/>
        </authorList>
    </citation>
    <scope>NUCLEOTIDE SEQUENCE [LARGE SCALE GENOMIC DNA]</scope>
    <source>
        <strain evidence="2 3">CGMCC 1.12554</strain>
    </source>
</reference>
<protein>
    <submittedName>
        <fullName evidence="2">Uncharacterized protein</fullName>
    </submittedName>
</protein>
<evidence type="ECO:0000313" key="3">
    <source>
        <dbReference type="Proteomes" id="UP001596545"/>
    </source>
</evidence>
<comment type="caution">
    <text evidence="2">The sequence shown here is derived from an EMBL/GenBank/DDBJ whole genome shotgun (WGS) entry which is preliminary data.</text>
</comment>
<keyword evidence="1" id="KW-1133">Transmembrane helix</keyword>
<name>A0ABD6APF8_9EURY</name>
<accession>A0ABD6APF8</accession>
<keyword evidence="3" id="KW-1185">Reference proteome</keyword>
<gene>
    <name evidence="2" type="ORF">ACFQMF_14800</name>
</gene>
<dbReference type="EMBL" id="JBHTBL010000014">
    <property type="protein sequence ID" value="MFC7325840.1"/>
    <property type="molecule type" value="Genomic_DNA"/>
</dbReference>
<proteinExistence type="predicted"/>
<organism evidence="2 3">
    <name type="scientific">Halorubrum rutilum</name>
    <dbReference type="NCBI Taxonomy" id="1364933"/>
    <lineage>
        <taxon>Archaea</taxon>
        <taxon>Methanobacteriati</taxon>
        <taxon>Methanobacteriota</taxon>
        <taxon>Stenosarchaea group</taxon>
        <taxon>Halobacteria</taxon>
        <taxon>Halobacteriales</taxon>
        <taxon>Haloferacaceae</taxon>
        <taxon>Halorubrum</taxon>
    </lineage>
</organism>
<evidence type="ECO:0000313" key="2">
    <source>
        <dbReference type="EMBL" id="MFC7325840.1"/>
    </source>
</evidence>
<feature type="transmembrane region" description="Helical" evidence="1">
    <location>
        <begin position="12"/>
        <end position="33"/>
    </location>
</feature>
<keyword evidence="1" id="KW-0812">Transmembrane</keyword>
<dbReference type="AlphaFoldDB" id="A0ABD6APF8"/>
<dbReference type="Proteomes" id="UP001596545">
    <property type="component" value="Unassembled WGS sequence"/>
</dbReference>